<dbReference type="EMBL" id="PGOL01000459">
    <property type="protein sequence ID" value="PKI70370.1"/>
    <property type="molecule type" value="Genomic_DNA"/>
</dbReference>
<dbReference type="Proteomes" id="UP000233551">
    <property type="component" value="Unassembled WGS sequence"/>
</dbReference>
<evidence type="ECO:0000313" key="1">
    <source>
        <dbReference type="EMBL" id="PKI70370.1"/>
    </source>
</evidence>
<keyword evidence="2" id="KW-1185">Reference proteome</keyword>
<reference evidence="1 2" key="1">
    <citation type="submission" date="2017-11" db="EMBL/GenBank/DDBJ databases">
        <title>De-novo sequencing of pomegranate (Punica granatum L.) genome.</title>
        <authorList>
            <person name="Akparov Z."/>
            <person name="Amiraslanov A."/>
            <person name="Hajiyeva S."/>
            <person name="Abbasov M."/>
            <person name="Kaur K."/>
            <person name="Hamwieh A."/>
            <person name="Solovyev V."/>
            <person name="Salamov A."/>
            <person name="Braich B."/>
            <person name="Kosarev P."/>
            <person name="Mahmoud A."/>
            <person name="Hajiyev E."/>
            <person name="Babayeva S."/>
            <person name="Izzatullayeva V."/>
            <person name="Mammadov A."/>
            <person name="Mammadov A."/>
            <person name="Sharifova S."/>
            <person name="Ojaghi J."/>
            <person name="Eynullazada K."/>
            <person name="Bayramov B."/>
            <person name="Abdulazimova A."/>
            <person name="Shahmuradov I."/>
        </authorList>
    </citation>
    <scope>NUCLEOTIDE SEQUENCE [LARGE SCALE GENOMIC DNA]</scope>
    <source>
        <strain evidence="2">cv. AG2017</strain>
        <tissue evidence="1">Leaf</tissue>
    </source>
</reference>
<name>A0A2I0KPU7_PUNGR</name>
<evidence type="ECO:0000313" key="2">
    <source>
        <dbReference type="Proteomes" id="UP000233551"/>
    </source>
</evidence>
<accession>A0A2I0KPU7</accession>
<dbReference type="AlphaFoldDB" id="A0A2I0KPU7"/>
<comment type="caution">
    <text evidence="1">The sequence shown here is derived from an EMBL/GenBank/DDBJ whole genome shotgun (WGS) entry which is preliminary data.</text>
</comment>
<sequence>MMWAQLPQLVRGPLGHSFKDISKLELIEFGPEMDCAQRKHPHDWIPGPPGTRIWKLEQLDREKPWGPHRLIPELVTCTAAIGEPENLGRIVTV</sequence>
<gene>
    <name evidence="1" type="ORF">CRG98_009250</name>
</gene>
<organism evidence="1 2">
    <name type="scientific">Punica granatum</name>
    <name type="common">Pomegranate</name>
    <dbReference type="NCBI Taxonomy" id="22663"/>
    <lineage>
        <taxon>Eukaryota</taxon>
        <taxon>Viridiplantae</taxon>
        <taxon>Streptophyta</taxon>
        <taxon>Embryophyta</taxon>
        <taxon>Tracheophyta</taxon>
        <taxon>Spermatophyta</taxon>
        <taxon>Magnoliopsida</taxon>
        <taxon>eudicotyledons</taxon>
        <taxon>Gunneridae</taxon>
        <taxon>Pentapetalae</taxon>
        <taxon>rosids</taxon>
        <taxon>malvids</taxon>
        <taxon>Myrtales</taxon>
        <taxon>Lythraceae</taxon>
        <taxon>Punica</taxon>
    </lineage>
</organism>
<protein>
    <submittedName>
        <fullName evidence="1">Uncharacterized protein</fullName>
    </submittedName>
</protein>
<proteinExistence type="predicted"/>